<dbReference type="RefSeq" id="XP_066087023.1">
    <property type="nucleotide sequence ID" value="XM_066230926.1"/>
</dbReference>
<evidence type="ECO:0000313" key="2">
    <source>
        <dbReference type="Proteomes" id="UP001358614"/>
    </source>
</evidence>
<dbReference type="Proteomes" id="UP001358614">
    <property type="component" value="Chromosome 2"/>
</dbReference>
<protein>
    <recommendedName>
        <fullName evidence="3">BTB domain-containing protein</fullName>
    </recommendedName>
</protein>
<dbReference type="EMBL" id="CP144090">
    <property type="protein sequence ID" value="WWD09056.1"/>
    <property type="molecule type" value="Genomic_DNA"/>
</dbReference>
<dbReference type="KEGG" id="ker:91105977"/>
<gene>
    <name evidence="1" type="ORF">V865_007176</name>
</gene>
<organism evidence="1 2">
    <name type="scientific">Kwoniella europaea PYCC6329</name>
    <dbReference type="NCBI Taxonomy" id="1423913"/>
    <lineage>
        <taxon>Eukaryota</taxon>
        <taxon>Fungi</taxon>
        <taxon>Dikarya</taxon>
        <taxon>Basidiomycota</taxon>
        <taxon>Agaricomycotina</taxon>
        <taxon>Tremellomycetes</taxon>
        <taxon>Tremellales</taxon>
        <taxon>Cryptococcaceae</taxon>
        <taxon>Kwoniella</taxon>
    </lineage>
</organism>
<dbReference type="AlphaFoldDB" id="A0AAX4KRE0"/>
<accession>A0AAX4KRE0</accession>
<dbReference type="GeneID" id="91105977"/>
<name>A0AAX4KRE0_9TREE</name>
<keyword evidence="2" id="KW-1185">Reference proteome</keyword>
<sequence>MSIHPYHNLGDVQLLSVDGTILVADSWRLARSSSFFAGLFDLPPPISGQASSHKDLLSLLDPVEVDFSAEVIDLFLNLINVSKPSIPSSAFPQTLDLLELCDKYDVNENIQGLVRDRLLMQVEDRQWQLLIWSGKRNDILMAREALRRMPPHSFIANTTYESSRKGVLMPLWHALGKLPQSWQLEILRLAFIPINLNTRSGVKSYQFEVTGDWDSVSQKFTPK</sequence>
<proteinExistence type="predicted"/>
<evidence type="ECO:0000313" key="1">
    <source>
        <dbReference type="EMBL" id="WWD09056.1"/>
    </source>
</evidence>
<evidence type="ECO:0008006" key="3">
    <source>
        <dbReference type="Google" id="ProtNLM"/>
    </source>
</evidence>
<reference evidence="1 2" key="1">
    <citation type="submission" date="2024-01" db="EMBL/GenBank/DDBJ databases">
        <title>Comparative genomics of Cryptococcus and Kwoniella reveals pathogenesis evolution and contrasting modes of karyotype evolution via chromosome fusion or intercentromeric recombination.</title>
        <authorList>
            <person name="Coelho M.A."/>
            <person name="David-Palma M."/>
            <person name="Shea T."/>
            <person name="Bowers K."/>
            <person name="McGinley-Smith S."/>
            <person name="Mohammad A.W."/>
            <person name="Gnirke A."/>
            <person name="Yurkov A.M."/>
            <person name="Nowrousian M."/>
            <person name="Sun S."/>
            <person name="Cuomo C.A."/>
            <person name="Heitman J."/>
        </authorList>
    </citation>
    <scope>NUCLEOTIDE SEQUENCE [LARGE SCALE GENOMIC DNA]</scope>
    <source>
        <strain evidence="1 2">PYCC6329</strain>
    </source>
</reference>